<dbReference type="InterPro" id="IPR051105">
    <property type="entry name" value="WWC/KIBRA_Hippo_Reg"/>
</dbReference>
<dbReference type="Proteomes" id="UP000243459">
    <property type="component" value="Chromosome 5"/>
</dbReference>
<gene>
    <name evidence="1" type="ORF">A4U43_C05F11100</name>
</gene>
<dbReference type="AlphaFoldDB" id="A0A5P1EUK1"/>
<sequence>MAAYPTIETIKECLKKFCAAKGLALPPPVSPEIANKTINLNCNFPVCPGWEQFLDIKTGEVYFINKKSGVRINNKPHNAQGHSYGNTKINRVNGKSVAFVAPAPIPTVLVVCNKCTKCMMVAKDTKACPRCGQILIHFIDERCF</sequence>
<evidence type="ECO:0008006" key="3">
    <source>
        <dbReference type="Google" id="ProtNLM"/>
    </source>
</evidence>
<evidence type="ECO:0000313" key="1">
    <source>
        <dbReference type="EMBL" id="ONK68399.1"/>
    </source>
</evidence>
<dbReference type="EMBL" id="CM007385">
    <property type="protein sequence ID" value="ONK68399.1"/>
    <property type="molecule type" value="Genomic_DNA"/>
</dbReference>
<accession>A0A5P1EUK1</accession>
<proteinExistence type="predicted"/>
<evidence type="ECO:0000313" key="2">
    <source>
        <dbReference type="Proteomes" id="UP000243459"/>
    </source>
</evidence>
<protein>
    <recommendedName>
        <fullName evidence="3">WW domain-containing protein</fullName>
    </recommendedName>
</protein>
<dbReference type="PANTHER" id="PTHR14791">
    <property type="entry name" value="BOMB/KIRA PROTEINS"/>
    <property type="match status" value="1"/>
</dbReference>
<keyword evidence="2" id="KW-1185">Reference proteome</keyword>
<organism evidence="1 2">
    <name type="scientific">Asparagus officinalis</name>
    <name type="common">Garden asparagus</name>
    <dbReference type="NCBI Taxonomy" id="4686"/>
    <lineage>
        <taxon>Eukaryota</taxon>
        <taxon>Viridiplantae</taxon>
        <taxon>Streptophyta</taxon>
        <taxon>Embryophyta</taxon>
        <taxon>Tracheophyta</taxon>
        <taxon>Spermatophyta</taxon>
        <taxon>Magnoliopsida</taxon>
        <taxon>Liliopsida</taxon>
        <taxon>Asparagales</taxon>
        <taxon>Asparagaceae</taxon>
        <taxon>Asparagoideae</taxon>
        <taxon>Asparagus</taxon>
    </lineage>
</organism>
<dbReference type="PANTHER" id="PTHR14791:SF29">
    <property type="entry name" value="PROTEIN KIBRA"/>
    <property type="match status" value="1"/>
</dbReference>
<name>A0A5P1EUK1_ASPOF</name>
<reference evidence="2" key="1">
    <citation type="journal article" date="2017" name="Nat. Commun.">
        <title>The asparagus genome sheds light on the origin and evolution of a young Y chromosome.</title>
        <authorList>
            <person name="Harkess A."/>
            <person name="Zhou J."/>
            <person name="Xu C."/>
            <person name="Bowers J.E."/>
            <person name="Van der Hulst R."/>
            <person name="Ayyampalayam S."/>
            <person name="Mercati F."/>
            <person name="Riccardi P."/>
            <person name="McKain M.R."/>
            <person name="Kakrana A."/>
            <person name="Tang H."/>
            <person name="Ray J."/>
            <person name="Groenendijk J."/>
            <person name="Arikit S."/>
            <person name="Mathioni S.M."/>
            <person name="Nakano M."/>
            <person name="Shan H."/>
            <person name="Telgmann-Rauber A."/>
            <person name="Kanno A."/>
            <person name="Yue Z."/>
            <person name="Chen H."/>
            <person name="Li W."/>
            <person name="Chen Y."/>
            <person name="Xu X."/>
            <person name="Zhang Y."/>
            <person name="Luo S."/>
            <person name="Chen H."/>
            <person name="Gao J."/>
            <person name="Mao Z."/>
            <person name="Pires J.C."/>
            <person name="Luo M."/>
            <person name="Kudrna D."/>
            <person name="Wing R.A."/>
            <person name="Meyers B.C."/>
            <person name="Yi K."/>
            <person name="Kong H."/>
            <person name="Lavrijsen P."/>
            <person name="Sunseri F."/>
            <person name="Falavigna A."/>
            <person name="Ye Y."/>
            <person name="Leebens-Mack J.H."/>
            <person name="Chen G."/>
        </authorList>
    </citation>
    <scope>NUCLEOTIDE SEQUENCE [LARGE SCALE GENOMIC DNA]</scope>
    <source>
        <strain evidence="2">cv. DH0086</strain>
    </source>
</reference>
<dbReference type="Gramene" id="ONK68399">
    <property type="protein sequence ID" value="ONK68399"/>
    <property type="gene ID" value="A4U43_C05F11100"/>
</dbReference>